<reference evidence="2" key="2">
    <citation type="submission" date="2016-05" db="EMBL/GenBank/DDBJ databases">
        <title>Comparative analysis highlights variable genome content of wheat rusts and divergence of the mating loci.</title>
        <authorList>
            <person name="Cuomo C.A."/>
            <person name="Bakkeren G."/>
            <person name="Szabo L."/>
            <person name="Khalil H."/>
            <person name="Joly D."/>
            <person name="Goldberg J."/>
            <person name="Young S."/>
            <person name="Zeng Q."/>
            <person name="Fellers J."/>
        </authorList>
    </citation>
    <scope>NUCLEOTIDE SEQUENCE [LARGE SCALE GENOMIC DNA]</scope>
    <source>
        <strain evidence="2">1-1 BBBD Race 1</strain>
    </source>
</reference>
<feature type="region of interest" description="Disordered" evidence="1">
    <location>
        <begin position="356"/>
        <end position="377"/>
    </location>
</feature>
<accession>A0A180GZQ7</accession>
<gene>
    <name evidence="2" type="ORF">PTTG_00207</name>
</gene>
<dbReference type="EnsemblFungi" id="PTTG_00207-t43_1">
    <property type="protein sequence ID" value="PTTG_00207-t43_1-p1"/>
    <property type="gene ID" value="PTTG_00207"/>
</dbReference>
<feature type="compositionally biased region" description="Polar residues" evidence="1">
    <location>
        <begin position="124"/>
        <end position="139"/>
    </location>
</feature>
<feature type="region of interest" description="Disordered" evidence="1">
    <location>
        <begin position="267"/>
        <end position="333"/>
    </location>
</feature>
<feature type="region of interest" description="Disordered" evidence="1">
    <location>
        <begin position="44"/>
        <end position="76"/>
    </location>
</feature>
<evidence type="ECO:0000313" key="2">
    <source>
        <dbReference type="EMBL" id="OAV98004.1"/>
    </source>
</evidence>
<feature type="compositionally biased region" description="Polar residues" evidence="1">
    <location>
        <begin position="174"/>
        <end position="183"/>
    </location>
</feature>
<evidence type="ECO:0000256" key="1">
    <source>
        <dbReference type="SAM" id="MobiDB-lite"/>
    </source>
</evidence>
<feature type="compositionally biased region" description="Polar residues" evidence="1">
    <location>
        <begin position="301"/>
        <end position="321"/>
    </location>
</feature>
<reference evidence="2" key="1">
    <citation type="submission" date="2009-11" db="EMBL/GenBank/DDBJ databases">
        <authorList>
            <consortium name="The Broad Institute Genome Sequencing Platform"/>
            <person name="Ward D."/>
            <person name="Feldgarden M."/>
            <person name="Earl A."/>
            <person name="Young S.K."/>
            <person name="Zeng Q."/>
            <person name="Koehrsen M."/>
            <person name="Alvarado L."/>
            <person name="Berlin A."/>
            <person name="Bochicchio J."/>
            <person name="Borenstein D."/>
            <person name="Chapman S.B."/>
            <person name="Chen Z."/>
            <person name="Engels R."/>
            <person name="Freedman E."/>
            <person name="Gellesch M."/>
            <person name="Goldberg J."/>
            <person name="Griggs A."/>
            <person name="Gujja S."/>
            <person name="Heilman E."/>
            <person name="Heiman D."/>
            <person name="Hepburn T."/>
            <person name="Howarth C."/>
            <person name="Jen D."/>
            <person name="Larson L."/>
            <person name="Lewis B."/>
            <person name="Mehta T."/>
            <person name="Park D."/>
            <person name="Pearson M."/>
            <person name="Roberts A."/>
            <person name="Saif S."/>
            <person name="Shea T."/>
            <person name="Shenoy N."/>
            <person name="Sisk P."/>
            <person name="Stolte C."/>
            <person name="Sykes S."/>
            <person name="Thomson T."/>
            <person name="Walk T."/>
            <person name="White J."/>
            <person name="Yandava C."/>
            <person name="Izard J."/>
            <person name="Baranova O.V."/>
            <person name="Blanton J.M."/>
            <person name="Tanner A.C."/>
            <person name="Dewhirst F.E."/>
            <person name="Haas B."/>
            <person name="Nusbaum C."/>
            <person name="Birren B."/>
        </authorList>
    </citation>
    <scope>NUCLEOTIDE SEQUENCE [LARGE SCALE GENOMIC DNA]</scope>
    <source>
        <strain evidence="2">1-1 BBBD Race 1</strain>
    </source>
</reference>
<keyword evidence="4" id="KW-1185">Reference proteome</keyword>
<sequence length="488" mass="52449">MSAHIASVAEAPNFRGRQAKANKGHKMLTAGFRRLRTLSGVYHGRSSSDLIDQERPPVPALNRASSEHNQVPWPASSPVIPPYLSSAERAPDSGPLPPSLSHLRGIYFVPDANQDPDLDRDSSTNKSRPQSTESGTSLATPALEDISDCNASFAVSWSEQRDEDSSSSPNSLSTFEDSSTGTNDVSSVIGGVIKLICPANKTAQLSPGACQAAYPPIDLQSPYAPYAPTSPLSATSVHNSSSSSQNHTTNVSTFNIRMGLRHLPSIVTKPPAKNHAQSRQATQQQPGSSPASTLDIHHEQSIFSTQTRLPSPYNEKSSPIVSSPIHASGSDQCQTPKIEGRAGHGAEAATPRFGGFKEKLGFSGKPKHRYSRSASIGRPANNIPFPCSIHDDSEMAPKQRHERNCSEGAMSMLRGNLNQIWALPIQRIRTSSSISTIIRGMRSAKSTLGRSPSETSFEARPFSVRTESFYEILDPSAIPPCDSPLIPK</sequence>
<reference evidence="3 4" key="3">
    <citation type="journal article" date="2017" name="G3 (Bethesda)">
        <title>Comparative analysis highlights variable genome content of wheat rusts and divergence of the mating loci.</title>
        <authorList>
            <person name="Cuomo C.A."/>
            <person name="Bakkeren G."/>
            <person name="Khalil H.B."/>
            <person name="Panwar V."/>
            <person name="Joly D."/>
            <person name="Linning R."/>
            <person name="Sakthikumar S."/>
            <person name="Song X."/>
            <person name="Adiconis X."/>
            <person name="Fan L."/>
            <person name="Goldberg J.M."/>
            <person name="Levin J.Z."/>
            <person name="Young S."/>
            <person name="Zeng Q."/>
            <person name="Anikster Y."/>
            <person name="Bruce M."/>
            <person name="Wang M."/>
            <person name="Yin C."/>
            <person name="McCallum B."/>
            <person name="Szabo L.J."/>
            <person name="Hulbert S."/>
            <person name="Chen X."/>
            <person name="Fellers J.P."/>
        </authorList>
    </citation>
    <scope>NUCLEOTIDE SEQUENCE</scope>
    <source>
        <strain evidence="3">isolate 1-1 / race 1 (BBBD)</strain>
        <strain evidence="4">Isolate 1-1 / race 1 (BBBD)</strain>
    </source>
</reference>
<organism evidence="2">
    <name type="scientific">Puccinia triticina (isolate 1-1 / race 1 (BBBD))</name>
    <name type="common">Brown leaf rust fungus</name>
    <dbReference type="NCBI Taxonomy" id="630390"/>
    <lineage>
        <taxon>Eukaryota</taxon>
        <taxon>Fungi</taxon>
        <taxon>Dikarya</taxon>
        <taxon>Basidiomycota</taxon>
        <taxon>Pucciniomycotina</taxon>
        <taxon>Pucciniomycetes</taxon>
        <taxon>Pucciniales</taxon>
        <taxon>Pucciniaceae</taxon>
        <taxon>Puccinia</taxon>
    </lineage>
</organism>
<feature type="region of interest" description="Disordered" evidence="1">
    <location>
        <begin position="110"/>
        <end position="143"/>
    </location>
</feature>
<proteinExistence type="predicted"/>
<dbReference type="AlphaFoldDB" id="A0A180GZQ7"/>
<dbReference type="OrthoDB" id="2499923at2759"/>
<evidence type="ECO:0000313" key="3">
    <source>
        <dbReference type="EnsemblFungi" id="PTTG_00207-t43_1-p1"/>
    </source>
</evidence>
<dbReference type="EMBL" id="ADAS02000009">
    <property type="protein sequence ID" value="OAV98004.1"/>
    <property type="molecule type" value="Genomic_DNA"/>
</dbReference>
<feature type="compositionally biased region" description="Polar residues" evidence="1">
    <location>
        <begin position="275"/>
        <end position="292"/>
    </location>
</feature>
<dbReference type="VEuPathDB" id="FungiDB:PTTG_00207"/>
<evidence type="ECO:0000313" key="4">
    <source>
        <dbReference type="Proteomes" id="UP000005240"/>
    </source>
</evidence>
<name>A0A180GZQ7_PUCT1</name>
<dbReference type="Proteomes" id="UP000005240">
    <property type="component" value="Unassembled WGS sequence"/>
</dbReference>
<reference evidence="3" key="4">
    <citation type="submission" date="2025-05" db="UniProtKB">
        <authorList>
            <consortium name="EnsemblFungi"/>
        </authorList>
    </citation>
    <scope>IDENTIFICATION</scope>
    <source>
        <strain evidence="3">isolate 1-1 / race 1 (BBBD)</strain>
    </source>
</reference>
<protein>
    <submittedName>
        <fullName evidence="2 3">Uncharacterized protein</fullName>
    </submittedName>
</protein>
<feature type="region of interest" description="Disordered" evidence="1">
    <location>
        <begin position="155"/>
        <end position="183"/>
    </location>
</feature>